<evidence type="ECO:0000313" key="7">
    <source>
        <dbReference type="Proteomes" id="UP000016762"/>
    </source>
</evidence>
<evidence type="ECO:0000256" key="2">
    <source>
        <dbReference type="ARBA" id="ARBA00022989"/>
    </source>
</evidence>
<dbReference type="Proteomes" id="UP000016762">
    <property type="component" value="Unassembled WGS sequence"/>
</dbReference>
<feature type="transmembrane region" description="Helical" evidence="4">
    <location>
        <begin position="21"/>
        <end position="37"/>
    </location>
</feature>
<evidence type="ECO:0000256" key="4">
    <source>
        <dbReference type="SAM" id="Phobius"/>
    </source>
</evidence>
<reference evidence="6 7" key="1">
    <citation type="journal article" date="2014" name="FEMS Microbiol. Ecol.">
        <title>Genomic differentiation among two strains of the PS1 clade isolated from geographically separated marine habitats.</title>
        <authorList>
            <person name="Jimenez-Infante F."/>
            <person name="Ngugi D.K."/>
            <person name="Alam I."/>
            <person name="Rashid M."/>
            <person name="Baalawi W."/>
            <person name="Kamau A.A."/>
            <person name="Bajic V.B."/>
            <person name="Stingl U."/>
        </authorList>
    </citation>
    <scope>NUCLEOTIDE SEQUENCE [LARGE SCALE GENOMIC DNA]</scope>
    <source>
        <strain evidence="6 7">RS24</strain>
    </source>
</reference>
<protein>
    <submittedName>
        <fullName evidence="6">Major Facilitator Superfamily protein</fullName>
    </submittedName>
</protein>
<gene>
    <name evidence="6" type="ORF">RS24_00332</name>
</gene>
<keyword evidence="1 4" id="KW-0812">Transmembrane</keyword>
<dbReference type="InterPro" id="IPR036259">
    <property type="entry name" value="MFS_trans_sf"/>
</dbReference>
<feature type="transmembrane region" description="Helical" evidence="4">
    <location>
        <begin position="106"/>
        <end position="129"/>
    </location>
</feature>
<dbReference type="Pfam" id="PF07690">
    <property type="entry name" value="MFS_1"/>
    <property type="match status" value="1"/>
</dbReference>
<evidence type="ECO:0000256" key="3">
    <source>
        <dbReference type="ARBA" id="ARBA00023136"/>
    </source>
</evidence>
<keyword evidence="2 4" id="KW-1133">Transmembrane helix</keyword>
<feature type="transmembrane region" description="Helical" evidence="4">
    <location>
        <begin position="43"/>
        <end position="67"/>
    </location>
</feature>
<accession>U2WCY3</accession>
<evidence type="ECO:0000256" key="1">
    <source>
        <dbReference type="ARBA" id="ARBA00022692"/>
    </source>
</evidence>
<dbReference type="PROSITE" id="PS50850">
    <property type="entry name" value="MFS"/>
    <property type="match status" value="1"/>
</dbReference>
<dbReference type="InterPro" id="IPR020846">
    <property type="entry name" value="MFS_dom"/>
</dbReference>
<dbReference type="EMBL" id="AWXE01000001">
    <property type="protein sequence ID" value="ERL47394.1"/>
    <property type="molecule type" value="Genomic_DNA"/>
</dbReference>
<evidence type="ECO:0000313" key="6">
    <source>
        <dbReference type="EMBL" id="ERL47394.1"/>
    </source>
</evidence>
<sequence length="140" mass="15270">MLGYIGASFVGEFLTTRRNTVVIWTWVGTVCVAALVWPDHSYYMHLMWFSLMAIFFYGTSAVLTTFIAELFPTHIRATAVGAVSGLGINLGFALFPLLVANLVGSLGWKMTFTAAIIPSLFVVGLVTLFQPNLKSGTEIN</sequence>
<dbReference type="STRING" id="1397666.RS24_00332"/>
<feature type="domain" description="Major facilitator superfamily (MFS) profile" evidence="5">
    <location>
        <begin position="1"/>
        <end position="140"/>
    </location>
</feature>
<dbReference type="SUPFAM" id="SSF103473">
    <property type="entry name" value="MFS general substrate transporter"/>
    <property type="match status" value="1"/>
</dbReference>
<dbReference type="GO" id="GO:0022857">
    <property type="term" value="F:transmembrane transporter activity"/>
    <property type="evidence" value="ECO:0007669"/>
    <property type="project" value="InterPro"/>
</dbReference>
<feature type="transmembrane region" description="Helical" evidence="4">
    <location>
        <begin position="79"/>
        <end position="100"/>
    </location>
</feature>
<comment type="caution">
    <text evidence="6">The sequence shown here is derived from an EMBL/GenBank/DDBJ whole genome shotgun (WGS) entry which is preliminary data.</text>
</comment>
<dbReference type="Gene3D" id="1.20.1250.20">
    <property type="entry name" value="MFS general substrate transporter like domains"/>
    <property type="match status" value="1"/>
</dbReference>
<dbReference type="InterPro" id="IPR011701">
    <property type="entry name" value="MFS"/>
</dbReference>
<organism evidence="6 7">
    <name type="scientific">Candidatus Micropelagius thuwalensis</name>
    <dbReference type="NCBI Taxonomy" id="1397666"/>
    <lineage>
        <taxon>Bacteria</taxon>
        <taxon>Pseudomonadati</taxon>
        <taxon>Pseudomonadota</taxon>
        <taxon>Alphaproteobacteria</taxon>
        <taxon>PS1 clade</taxon>
        <taxon>Candidatus Micropelagius</taxon>
    </lineage>
</organism>
<proteinExistence type="predicted"/>
<dbReference type="AlphaFoldDB" id="U2WCY3"/>
<name>U2WCY3_9PROT</name>
<keyword evidence="7" id="KW-1185">Reference proteome</keyword>
<keyword evidence="3 4" id="KW-0472">Membrane</keyword>
<evidence type="ECO:0000259" key="5">
    <source>
        <dbReference type="PROSITE" id="PS50850"/>
    </source>
</evidence>